<protein>
    <submittedName>
        <fullName evidence="1">Uncharacterized protein</fullName>
    </submittedName>
</protein>
<evidence type="ECO:0000313" key="2">
    <source>
        <dbReference type="EMBL" id="WOG97143.1"/>
    </source>
</evidence>
<dbReference type="Gramene" id="KZM98190">
    <property type="protein sequence ID" value="KZM98190"/>
    <property type="gene ID" value="DCAR_014448"/>
</dbReference>
<accession>A0A162AB12</accession>
<dbReference type="EMBL" id="LNRQ01000004">
    <property type="protein sequence ID" value="KZM98190.1"/>
    <property type="molecule type" value="Genomic_DNA"/>
</dbReference>
<dbReference type="Proteomes" id="UP000077755">
    <property type="component" value="Chromosome 4"/>
</dbReference>
<organism evidence="1">
    <name type="scientific">Daucus carota subsp. sativus</name>
    <name type="common">Carrot</name>
    <dbReference type="NCBI Taxonomy" id="79200"/>
    <lineage>
        <taxon>Eukaryota</taxon>
        <taxon>Viridiplantae</taxon>
        <taxon>Streptophyta</taxon>
        <taxon>Embryophyta</taxon>
        <taxon>Tracheophyta</taxon>
        <taxon>Spermatophyta</taxon>
        <taxon>Magnoliopsida</taxon>
        <taxon>eudicotyledons</taxon>
        <taxon>Gunneridae</taxon>
        <taxon>Pentapetalae</taxon>
        <taxon>asterids</taxon>
        <taxon>campanulids</taxon>
        <taxon>Apiales</taxon>
        <taxon>Apiaceae</taxon>
        <taxon>Apioideae</taxon>
        <taxon>Scandiceae</taxon>
        <taxon>Daucinae</taxon>
        <taxon>Daucus</taxon>
        <taxon>Daucus sect. Daucus</taxon>
    </lineage>
</organism>
<dbReference type="EMBL" id="CP093346">
    <property type="protein sequence ID" value="WOG97143.1"/>
    <property type="molecule type" value="Genomic_DNA"/>
</dbReference>
<keyword evidence="3" id="KW-1185">Reference proteome</keyword>
<proteinExistence type="predicted"/>
<dbReference type="AlphaFoldDB" id="A0A162AB12"/>
<name>A0A162AB12_DAUCS</name>
<reference evidence="1" key="1">
    <citation type="journal article" date="2016" name="Nat. Genet.">
        <title>A high-quality carrot genome assembly provides new insights into carotenoid accumulation and asterid genome evolution.</title>
        <authorList>
            <person name="Iorizzo M."/>
            <person name="Ellison S."/>
            <person name="Senalik D."/>
            <person name="Zeng P."/>
            <person name="Satapoomin P."/>
            <person name="Huang J."/>
            <person name="Bowman M."/>
            <person name="Iovene M."/>
            <person name="Sanseverino W."/>
            <person name="Cavagnaro P."/>
            <person name="Yildiz M."/>
            <person name="Macko-Podgorni A."/>
            <person name="Moranska E."/>
            <person name="Grzebelus E."/>
            <person name="Grzebelus D."/>
            <person name="Ashrafi H."/>
            <person name="Zheng Z."/>
            <person name="Cheng S."/>
            <person name="Spooner D."/>
            <person name="Van Deynze A."/>
            <person name="Simon P."/>
        </authorList>
    </citation>
    <scope>NUCLEOTIDE SEQUENCE [LARGE SCALE GENOMIC DNA]</scope>
    <source>
        <tissue evidence="1">Leaf</tissue>
    </source>
</reference>
<sequence>MNPKRIYQSTENIVRWNSFGFWQVKLHQQPVLFHFVPCCFSWSDKTQISTFNESSFSHRALLESKAYGQFSFSESGFTLYWLPLDPGCAFELDALASSPQ</sequence>
<evidence type="ECO:0000313" key="3">
    <source>
        <dbReference type="Proteomes" id="UP000077755"/>
    </source>
</evidence>
<gene>
    <name evidence="1" type="ORF">DCAR_014448</name>
    <name evidence="2" type="ORF">DCAR_0416482</name>
</gene>
<reference evidence="2" key="2">
    <citation type="submission" date="2022-03" db="EMBL/GenBank/DDBJ databases">
        <title>Draft title - Genomic analysis of global carrot germplasm unveils the trajectory of domestication and the origin of high carotenoid orange carrot.</title>
        <authorList>
            <person name="Iorizzo M."/>
            <person name="Ellison S."/>
            <person name="Senalik D."/>
            <person name="Macko-Podgorni A."/>
            <person name="Grzebelus D."/>
            <person name="Bostan H."/>
            <person name="Rolling W."/>
            <person name="Curaba J."/>
            <person name="Simon P."/>
        </authorList>
    </citation>
    <scope>NUCLEOTIDE SEQUENCE</scope>
    <source>
        <tissue evidence="2">Leaf</tissue>
    </source>
</reference>
<evidence type="ECO:0000313" key="1">
    <source>
        <dbReference type="EMBL" id="KZM98190.1"/>
    </source>
</evidence>